<dbReference type="SUPFAM" id="SSF55816">
    <property type="entry name" value="5'-nucleotidase (syn. UDP-sugar hydrolase), C-terminal domain"/>
    <property type="match status" value="1"/>
</dbReference>
<dbReference type="InterPro" id="IPR006146">
    <property type="entry name" value="5'-Nucleotdase_CS"/>
</dbReference>
<dbReference type="PANTHER" id="PTHR11575">
    <property type="entry name" value="5'-NUCLEOTIDASE-RELATED"/>
    <property type="match status" value="1"/>
</dbReference>
<keyword evidence="3" id="KW-0378">Hydrolase</keyword>
<dbReference type="Pfam" id="PF00149">
    <property type="entry name" value="Metallophos"/>
    <property type="match status" value="1"/>
</dbReference>
<evidence type="ECO:0000256" key="1">
    <source>
        <dbReference type="ARBA" id="ARBA00006654"/>
    </source>
</evidence>
<dbReference type="KEGG" id="asha:G8E00_11190"/>
<dbReference type="InterPro" id="IPR029052">
    <property type="entry name" value="Metallo-depent_PP-like"/>
</dbReference>
<dbReference type="Proteomes" id="UP000502297">
    <property type="component" value="Chromosome"/>
</dbReference>
<dbReference type="Gene3D" id="3.60.21.10">
    <property type="match status" value="1"/>
</dbReference>
<evidence type="ECO:0000259" key="4">
    <source>
        <dbReference type="Pfam" id="PF00149"/>
    </source>
</evidence>
<accession>A0A6G8RX08</accession>
<feature type="domain" description="5'-Nucleotidase C-terminal" evidence="5">
    <location>
        <begin position="435"/>
        <end position="579"/>
    </location>
</feature>
<comment type="similarity">
    <text evidence="1 3">Belongs to the 5'-nucleotidase family.</text>
</comment>
<evidence type="ECO:0000259" key="5">
    <source>
        <dbReference type="Pfam" id="PF02872"/>
    </source>
</evidence>
<gene>
    <name evidence="6" type="ORF">G8E00_11190</name>
</gene>
<keyword evidence="2" id="KW-0732">Signal</keyword>
<sequence length="632" mass="70109">MQHIQERKMLNSLLWLSFCMSFFMIQGCKSNGSEQNHQTFELNILHINDSHSHLDESTIQLQLKTAEDTREPIQVNYGGFSRVAALFKQLSVQLPNTLKIHAGDALVGDLYFKIGRGEAEAKMMNSICFDSFTLGNHEFDNGDTALLKFLNDLEQSSACPTKTAVLSSNVVFGEGSALYQSNRVQPYTVIEKQGQKIGLIGVTTAFKTKHSSRPDTNTEFLDELASVQAAIDVLKAQGINKIVLQSHIGYQEDLNLIRQLDGVDIVIGGDSHSLLANENLSDYGFSPQGPYPTIAQDKNGRRVCVAQAAQYAYVVGQLNIEFDDQGHVLKCGGRPHILLGDRFQRVGNTPVLSAEELDFIHQDIQQSGSLSIVQPDAEADAILAPYRSAKILFGQQNVAVATTNFCLRRVPGTWRDINRSALGDVCNQNSFTHQHGGDIQQLVAEAYLKQGQRYFQANISLINGGGVREDIAQGDINVDKVYRILAFDNTLVQLNMYGHELKAMLEDAMQAVLNGQTGSYPYTAGMTWQVDLNQPLGQRVSHIQIRDAQNQLQALDLNRMYKLITINFLADGQGSYHTLSTIRGDRRIDVGLDYTEAFLQYLEDLPLNNGTRYLGPLDVTYYSTQGFIDAAP</sequence>
<dbReference type="Gene3D" id="3.90.780.10">
    <property type="entry name" value="5'-Nucleotidase, C-terminal domain"/>
    <property type="match status" value="1"/>
</dbReference>
<evidence type="ECO:0000256" key="3">
    <source>
        <dbReference type="RuleBase" id="RU362119"/>
    </source>
</evidence>
<keyword evidence="3" id="KW-0547">Nucleotide-binding</keyword>
<feature type="domain" description="Calcineurin-like phosphoesterase" evidence="4">
    <location>
        <begin position="43"/>
        <end position="273"/>
    </location>
</feature>
<organism evidence="6 7">
    <name type="scientific">Acinetobacter shaoyimingii</name>
    <dbReference type="NCBI Taxonomy" id="2715164"/>
    <lineage>
        <taxon>Bacteria</taxon>
        <taxon>Pseudomonadati</taxon>
        <taxon>Pseudomonadota</taxon>
        <taxon>Gammaproteobacteria</taxon>
        <taxon>Moraxellales</taxon>
        <taxon>Moraxellaceae</taxon>
        <taxon>Acinetobacter</taxon>
    </lineage>
</organism>
<dbReference type="Pfam" id="PF02872">
    <property type="entry name" value="5_nucleotid_C"/>
    <property type="match status" value="1"/>
</dbReference>
<dbReference type="InterPro" id="IPR008334">
    <property type="entry name" value="5'-Nucleotdase_C"/>
</dbReference>
<dbReference type="InterPro" id="IPR006179">
    <property type="entry name" value="5_nucleotidase/apyrase"/>
</dbReference>
<dbReference type="PROSITE" id="PS00785">
    <property type="entry name" value="5_NUCLEOTIDASE_1"/>
    <property type="match status" value="1"/>
</dbReference>
<dbReference type="RefSeq" id="WP_166224676.1">
    <property type="nucleotide sequence ID" value="NZ_CP049801.1"/>
</dbReference>
<dbReference type="GO" id="GO:0000166">
    <property type="term" value="F:nucleotide binding"/>
    <property type="evidence" value="ECO:0007669"/>
    <property type="project" value="UniProtKB-KW"/>
</dbReference>
<evidence type="ECO:0000313" key="6">
    <source>
        <dbReference type="EMBL" id="QIO06476.1"/>
    </source>
</evidence>
<dbReference type="PANTHER" id="PTHR11575:SF24">
    <property type="entry name" value="5'-NUCLEOTIDASE"/>
    <property type="match status" value="1"/>
</dbReference>
<dbReference type="InterPro" id="IPR004843">
    <property type="entry name" value="Calcineurin-like_PHP"/>
</dbReference>
<proteinExistence type="inferred from homology"/>
<dbReference type="GO" id="GO:0030288">
    <property type="term" value="C:outer membrane-bounded periplasmic space"/>
    <property type="evidence" value="ECO:0007669"/>
    <property type="project" value="TreeGrafter"/>
</dbReference>
<keyword evidence="7" id="KW-1185">Reference proteome</keyword>
<dbReference type="AlphaFoldDB" id="A0A6G8RX08"/>
<dbReference type="PRINTS" id="PR01607">
    <property type="entry name" value="APYRASEFAMLY"/>
</dbReference>
<evidence type="ECO:0000313" key="7">
    <source>
        <dbReference type="Proteomes" id="UP000502297"/>
    </source>
</evidence>
<dbReference type="GO" id="GO:0009166">
    <property type="term" value="P:nucleotide catabolic process"/>
    <property type="evidence" value="ECO:0007669"/>
    <property type="project" value="InterPro"/>
</dbReference>
<name>A0A6G8RX08_9GAMM</name>
<evidence type="ECO:0000256" key="2">
    <source>
        <dbReference type="ARBA" id="ARBA00022729"/>
    </source>
</evidence>
<dbReference type="InterPro" id="IPR036907">
    <property type="entry name" value="5'-Nucleotdase_C_sf"/>
</dbReference>
<protein>
    <submittedName>
        <fullName evidence="6">Bifunctional metallophosphatase/5'-nucleotidase</fullName>
    </submittedName>
</protein>
<dbReference type="SUPFAM" id="SSF56300">
    <property type="entry name" value="Metallo-dependent phosphatases"/>
    <property type="match status" value="1"/>
</dbReference>
<dbReference type="EMBL" id="CP049801">
    <property type="protein sequence ID" value="QIO06476.1"/>
    <property type="molecule type" value="Genomic_DNA"/>
</dbReference>
<dbReference type="PROSITE" id="PS00786">
    <property type="entry name" value="5_NUCLEOTIDASE_2"/>
    <property type="match status" value="1"/>
</dbReference>
<dbReference type="GO" id="GO:0008768">
    <property type="term" value="F:UDP-sugar diphosphatase activity"/>
    <property type="evidence" value="ECO:0007669"/>
    <property type="project" value="TreeGrafter"/>
</dbReference>
<dbReference type="PROSITE" id="PS51257">
    <property type="entry name" value="PROKAR_LIPOPROTEIN"/>
    <property type="match status" value="1"/>
</dbReference>
<dbReference type="GO" id="GO:0008253">
    <property type="term" value="F:5'-nucleotidase activity"/>
    <property type="evidence" value="ECO:0007669"/>
    <property type="project" value="TreeGrafter"/>
</dbReference>
<reference evidence="6 7" key="1">
    <citation type="submission" date="2020-03" db="EMBL/GenBank/DDBJ databases">
        <authorList>
            <person name="Zhu W."/>
        </authorList>
    </citation>
    <scope>NUCLEOTIDE SEQUENCE [LARGE SCALE GENOMIC DNA]</scope>
    <source>
        <strain evidence="6 7">323-1</strain>
    </source>
</reference>
<dbReference type="GO" id="GO:0046872">
    <property type="term" value="F:metal ion binding"/>
    <property type="evidence" value="ECO:0007669"/>
    <property type="project" value="InterPro"/>
</dbReference>